<dbReference type="PROSITE" id="PS51724">
    <property type="entry name" value="SPOR"/>
    <property type="match status" value="1"/>
</dbReference>
<dbReference type="InterPro" id="IPR007730">
    <property type="entry name" value="SPOR-like_dom"/>
</dbReference>
<evidence type="ECO:0000259" key="1">
    <source>
        <dbReference type="PROSITE" id="PS51724"/>
    </source>
</evidence>
<comment type="caution">
    <text evidence="2">The sequence shown here is derived from an EMBL/GenBank/DDBJ whole genome shotgun (WGS) entry which is preliminary data.</text>
</comment>
<feature type="domain" description="SPOR" evidence="1">
    <location>
        <begin position="99"/>
        <end position="177"/>
    </location>
</feature>
<evidence type="ECO:0000313" key="3">
    <source>
        <dbReference type="Proteomes" id="UP000798808"/>
    </source>
</evidence>
<accession>A0ABW9RT50</accession>
<dbReference type="Proteomes" id="UP000798808">
    <property type="component" value="Unassembled WGS sequence"/>
</dbReference>
<gene>
    <name evidence="2" type="ORF">E1163_20555</name>
</gene>
<proteinExistence type="predicted"/>
<keyword evidence="3" id="KW-1185">Reference proteome</keyword>
<dbReference type="RefSeq" id="WP_155174360.1">
    <property type="nucleotide sequence ID" value="NZ_BAAAFL010000017.1"/>
</dbReference>
<name>A0ABW9RT50_9BACT</name>
<dbReference type="SUPFAM" id="SSF110997">
    <property type="entry name" value="Sporulation related repeat"/>
    <property type="match status" value="1"/>
</dbReference>
<dbReference type="InterPro" id="IPR036680">
    <property type="entry name" value="SPOR-like_sf"/>
</dbReference>
<organism evidence="2 3">
    <name type="scientific">Fulvivirga kasyanovii</name>
    <dbReference type="NCBI Taxonomy" id="396812"/>
    <lineage>
        <taxon>Bacteria</taxon>
        <taxon>Pseudomonadati</taxon>
        <taxon>Bacteroidota</taxon>
        <taxon>Cytophagia</taxon>
        <taxon>Cytophagales</taxon>
        <taxon>Fulvivirgaceae</taxon>
        <taxon>Fulvivirga</taxon>
    </lineage>
</organism>
<sequence length="180" mass="20590">MLYLYQNTLKLSICGLKPLTISLFFIFIASKSFGLVSDIKEAAPPKSAYAGQTISIKGQNFTGEKNKPERTKPIPRVIEKTARYATDELSEGGGEDKGKNKPKKYYVVIETFKDFDSADAFVRRMKQEKELDTNILYHKADNKYHVYTYETSKLEEANEQKNVLQEHTMYKNVSIIAVEQ</sequence>
<reference evidence="2 3" key="1">
    <citation type="submission" date="2019-02" db="EMBL/GenBank/DDBJ databases">
        <authorList>
            <person name="Goldberg S.R."/>
            <person name="Haltli B.A."/>
            <person name="Correa H."/>
            <person name="Russell K.G."/>
        </authorList>
    </citation>
    <scope>NUCLEOTIDE SEQUENCE [LARGE SCALE GENOMIC DNA]</scope>
    <source>
        <strain evidence="2 3">JCM 16186</strain>
    </source>
</reference>
<protein>
    <submittedName>
        <fullName evidence="2">SPOR domain-containing protein</fullName>
    </submittedName>
</protein>
<dbReference type="EMBL" id="SMLW01000624">
    <property type="protein sequence ID" value="MTI27359.1"/>
    <property type="molecule type" value="Genomic_DNA"/>
</dbReference>
<evidence type="ECO:0000313" key="2">
    <source>
        <dbReference type="EMBL" id="MTI27359.1"/>
    </source>
</evidence>